<proteinExistence type="predicted"/>
<accession>A0A6J4NI08</accession>
<name>A0A6J4NI08_9CYAN</name>
<dbReference type="EMBL" id="CADCTY010001731">
    <property type="protein sequence ID" value="CAA9383473.1"/>
    <property type="molecule type" value="Genomic_DNA"/>
</dbReference>
<reference evidence="1" key="1">
    <citation type="submission" date="2020-02" db="EMBL/GenBank/DDBJ databases">
        <authorList>
            <person name="Meier V. D."/>
        </authorList>
    </citation>
    <scope>NUCLEOTIDE SEQUENCE</scope>
    <source>
        <strain evidence="1">AVDCRST_MAG94</strain>
    </source>
</reference>
<evidence type="ECO:0000313" key="1">
    <source>
        <dbReference type="EMBL" id="CAA9383473.1"/>
    </source>
</evidence>
<gene>
    <name evidence="1" type="ORF">AVDCRST_MAG94-5009</name>
</gene>
<protein>
    <submittedName>
        <fullName evidence="1">Uncharacterized protein</fullName>
    </submittedName>
</protein>
<dbReference type="AlphaFoldDB" id="A0A6J4NI08"/>
<sequence>MQSVGAKQRLQPQLQEFGLLLQGHTVAILSGVNADHPFDPPVFVFLTTAIP</sequence>
<organism evidence="1">
    <name type="scientific">uncultured Leptolyngbya sp</name>
    <dbReference type="NCBI Taxonomy" id="332963"/>
    <lineage>
        <taxon>Bacteria</taxon>
        <taxon>Bacillati</taxon>
        <taxon>Cyanobacteriota</taxon>
        <taxon>Cyanophyceae</taxon>
        <taxon>Leptolyngbyales</taxon>
        <taxon>Leptolyngbyaceae</taxon>
        <taxon>Leptolyngbya group</taxon>
        <taxon>Leptolyngbya</taxon>
        <taxon>environmental samples</taxon>
    </lineage>
</organism>